<dbReference type="Gene3D" id="3.40.50.150">
    <property type="entry name" value="Vaccinia Virus protein VP39"/>
    <property type="match status" value="1"/>
</dbReference>
<comment type="catalytic activity">
    <reaction evidence="7">
        <text>adenosine(1518)/adenosine(1519) in 16S rRNA + 4 S-adenosyl-L-methionine = N(6)-dimethyladenosine(1518)/N(6)-dimethyladenosine(1519) in 16S rRNA + 4 S-adenosyl-L-homocysteine + 4 H(+)</text>
        <dbReference type="Rhea" id="RHEA:19609"/>
        <dbReference type="Rhea" id="RHEA-COMP:10232"/>
        <dbReference type="Rhea" id="RHEA-COMP:10233"/>
        <dbReference type="ChEBI" id="CHEBI:15378"/>
        <dbReference type="ChEBI" id="CHEBI:57856"/>
        <dbReference type="ChEBI" id="CHEBI:59789"/>
        <dbReference type="ChEBI" id="CHEBI:74411"/>
        <dbReference type="ChEBI" id="CHEBI:74493"/>
        <dbReference type="EC" id="2.1.1.182"/>
    </reaction>
</comment>
<dbReference type="GO" id="GO:0003723">
    <property type="term" value="F:RNA binding"/>
    <property type="evidence" value="ECO:0007669"/>
    <property type="project" value="UniProtKB-UniRule"/>
</dbReference>
<dbReference type="PROSITE" id="PS51689">
    <property type="entry name" value="SAM_RNA_A_N6_MT"/>
    <property type="match status" value="1"/>
</dbReference>
<dbReference type="InterPro" id="IPR020596">
    <property type="entry name" value="rRNA_Ade_Mease_Trfase_CS"/>
</dbReference>
<comment type="caution">
    <text evidence="10">The sequence shown here is derived from an EMBL/GenBank/DDBJ whole genome shotgun (WGS) entry which is preliminary data.</text>
</comment>
<dbReference type="InterPro" id="IPR011530">
    <property type="entry name" value="rRNA_adenine_dimethylase"/>
</dbReference>
<dbReference type="RefSeq" id="WP_003351514.1">
    <property type="nucleotide sequence ID" value="NZ_AFEU01000002.1"/>
</dbReference>
<dbReference type="FunFam" id="3.40.50.150:FF:000023">
    <property type="entry name" value="Ribosomal RNA small subunit methyltransferase A"/>
    <property type="match status" value="1"/>
</dbReference>
<dbReference type="STRING" id="997296.PB1_07047"/>
<protein>
    <recommendedName>
        <fullName evidence="7">Ribosomal RNA small subunit methyltransferase A</fullName>
        <ecNumber evidence="7">2.1.1.182</ecNumber>
    </recommendedName>
    <alternativeName>
        <fullName evidence="7">16S rRNA (adenine(1518)-N(6)/adenine(1519)-N(6))-dimethyltransferase</fullName>
    </alternativeName>
    <alternativeName>
        <fullName evidence="7">16S rRNA dimethyladenosine transferase</fullName>
    </alternativeName>
    <alternativeName>
        <fullName evidence="7">16S rRNA dimethylase</fullName>
    </alternativeName>
    <alternativeName>
        <fullName evidence="7">S-adenosylmethionine-6-N', N'-adenosyl(rRNA) dimethyltransferase</fullName>
    </alternativeName>
</protein>
<keyword evidence="6 7" id="KW-0694">RNA-binding</keyword>
<dbReference type="eggNOG" id="COG0030">
    <property type="taxonomic scope" value="Bacteria"/>
</dbReference>
<feature type="binding site" evidence="7 8">
    <location>
        <position position="31"/>
    </location>
    <ligand>
        <name>S-adenosyl-L-methionine</name>
        <dbReference type="ChEBI" id="CHEBI:59789"/>
    </ligand>
</feature>
<evidence type="ECO:0000256" key="3">
    <source>
        <dbReference type="ARBA" id="ARBA00022603"/>
    </source>
</evidence>
<dbReference type="NCBIfam" id="TIGR00755">
    <property type="entry name" value="ksgA"/>
    <property type="match status" value="1"/>
</dbReference>
<feature type="domain" description="Ribosomal RNA adenine methylase transferase N-terminal" evidence="9">
    <location>
        <begin position="36"/>
        <end position="212"/>
    </location>
</feature>
<dbReference type="EC" id="2.1.1.182" evidence="7"/>
<evidence type="ECO:0000259" key="9">
    <source>
        <dbReference type="SMART" id="SM00650"/>
    </source>
</evidence>
<dbReference type="InterPro" id="IPR023165">
    <property type="entry name" value="rRNA_Ade_diMease-like_C"/>
</dbReference>
<keyword evidence="4 7" id="KW-0808">Transferase</keyword>
<dbReference type="SUPFAM" id="SSF53335">
    <property type="entry name" value="S-adenosyl-L-methionine-dependent methyltransferases"/>
    <property type="match status" value="1"/>
</dbReference>
<dbReference type="PROSITE" id="PS01131">
    <property type="entry name" value="RRNA_A_DIMETH"/>
    <property type="match status" value="1"/>
</dbReference>
<dbReference type="PANTHER" id="PTHR11727:SF7">
    <property type="entry name" value="DIMETHYLADENOSINE TRANSFERASE-RELATED"/>
    <property type="match status" value="1"/>
</dbReference>
<feature type="binding site" evidence="7 8">
    <location>
        <position position="77"/>
    </location>
    <ligand>
        <name>S-adenosyl-L-methionine</name>
        <dbReference type="ChEBI" id="CHEBI:59789"/>
    </ligand>
</feature>
<dbReference type="Proteomes" id="UP000010523">
    <property type="component" value="Unassembled WGS sequence"/>
</dbReference>
<evidence type="ECO:0000256" key="1">
    <source>
        <dbReference type="ARBA" id="ARBA00022490"/>
    </source>
</evidence>
<comment type="subcellular location">
    <subcellularLocation>
        <location evidence="7">Cytoplasm</location>
    </subcellularLocation>
</comment>
<dbReference type="GO" id="GO:0052908">
    <property type="term" value="F:16S rRNA (adenine(1518)-N(6)/adenine(1519)-N(6))-dimethyltransferase activity"/>
    <property type="evidence" value="ECO:0007669"/>
    <property type="project" value="UniProtKB-EC"/>
</dbReference>
<keyword evidence="5 7" id="KW-0949">S-adenosyl-L-methionine</keyword>
<feature type="binding site" evidence="7 8">
    <location>
        <position position="102"/>
    </location>
    <ligand>
        <name>S-adenosyl-L-methionine</name>
        <dbReference type="ChEBI" id="CHEBI:59789"/>
    </ligand>
</feature>
<evidence type="ECO:0000256" key="7">
    <source>
        <dbReference type="HAMAP-Rule" id="MF_00607"/>
    </source>
</evidence>
<evidence type="ECO:0000256" key="5">
    <source>
        <dbReference type="ARBA" id="ARBA00022691"/>
    </source>
</evidence>
<evidence type="ECO:0000256" key="8">
    <source>
        <dbReference type="PROSITE-ProRule" id="PRU01026"/>
    </source>
</evidence>
<comment type="function">
    <text evidence="7">Specifically dimethylates two adjacent adenosines (A1518 and A1519) in the loop of a conserved hairpin near the 3'-end of 16S rRNA in the 30S particle. May play a critical role in biogenesis of 30S subunits.</text>
</comment>
<dbReference type="CDD" id="cd02440">
    <property type="entry name" value="AdoMet_MTases"/>
    <property type="match status" value="1"/>
</dbReference>
<evidence type="ECO:0000313" key="10">
    <source>
        <dbReference type="EMBL" id="EIJ80097.1"/>
    </source>
</evidence>
<name>I3E0S6_BACMT</name>
<dbReference type="PATRIC" id="fig|997296.3.peg.1496"/>
<dbReference type="InterPro" id="IPR020598">
    <property type="entry name" value="rRNA_Ade_methylase_Trfase_N"/>
</dbReference>
<keyword evidence="11" id="KW-1185">Reference proteome</keyword>
<evidence type="ECO:0000256" key="2">
    <source>
        <dbReference type="ARBA" id="ARBA00022552"/>
    </source>
</evidence>
<dbReference type="PANTHER" id="PTHR11727">
    <property type="entry name" value="DIMETHYLADENOSINE TRANSFERASE"/>
    <property type="match status" value="1"/>
</dbReference>
<feature type="binding site" evidence="7 8">
    <location>
        <position position="127"/>
    </location>
    <ligand>
        <name>S-adenosyl-L-methionine</name>
        <dbReference type="ChEBI" id="CHEBI:59789"/>
    </ligand>
</feature>
<keyword evidence="3 7" id="KW-0489">Methyltransferase</keyword>
<dbReference type="Pfam" id="PF00398">
    <property type="entry name" value="RrnaAD"/>
    <property type="match status" value="1"/>
</dbReference>
<dbReference type="HAMAP" id="MF_00607">
    <property type="entry name" value="16SrRNA_methyltr_A"/>
    <property type="match status" value="1"/>
</dbReference>
<proteinExistence type="inferred from homology"/>
<dbReference type="GO" id="GO:0005829">
    <property type="term" value="C:cytosol"/>
    <property type="evidence" value="ECO:0007669"/>
    <property type="project" value="TreeGrafter"/>
</dbReference>
<accession>I3E0S6</accession>
<dbReference type="EMBL" id="AFEU01000002">
    <property type="protein sequence ID" value="EIJ80097.1"/>
    <property type="molecule type" value="Genomic_DNA"/>
</dbReference>
<reference evidence="10 11" key="1">
    <citation type="journal article" date="2012" name="Appl. Environ. Microbiol.">
        <title>Genome Sequence of Thermotolerant Bacillus methanolicus: Features and Regulation Related to Methylotrophy and Production of L-Lysine and L-Glutamate from Methanol.</title>
        <authorList>
            <person name="Heggeset T.M."/>
            <person name="Krog A."/>
            <person name="Balzer S."/>
            <person name="Wentzel A."/>
            <person name="Ellingsen T.E."/>
            <person name="Brautaset T."/>
        </authorList>
    </citation>
    <scope>NUCLEOTIDE SEQUENCE [LARGE SCALE GENOMIC DNA]</scope>
    <source>
        <strain evidence="10 11">PB1</strain>
    </source>
</reference>
<dbReference type="SMART" id="SM00650">
    <property type="entry name" value="rADc"/>
    <property type="match status" value="1"/>
</dbReference>
<comment type="similarity">
    <text evidence="7">Belongs to the class I-like SAM-binding methyltransferase superfamily. rRNA adenine N(6)-methyltransferase family. RsmA subfamily.</text>
</comment>
<sequence length="292" mass="32845">MNKDIATPARTRMILEKYGFSFKKSLGQNFLIDTNILKRIVDHAQLTAETGAIEVGPGIGALTEQLARNCKKVVAFEIDQRLLPILEETMSPYSNVTIIHQDILKADMKTIIDREFQGINDLMVVANLPYYVTTPIIMKLLEENLPIRGIVVMIQKEVADRLEAKPGSKDYGSLSIAVQYYTEPDTVMVVPKTVFVPQPNVDSAVIRLTRREAAPVKVRDEAFFFQVIKASFAHRRKTLLNNLTSQLPEGKEKKEAILAALDQAGIDSGRRGETLSIEEFGRLSDELYLYFQ</sequence>
<dbReference type="Gene3D" id="1.10.8.100">
    <property type="entry name" value="Ribosomal RNA adenine dimethylase-like, domain 2"/>
    <property type="match status" value="1"/>
</dbReference>
<gene>
    <name evidence="7" type="primary">rsmA</name>
    <name evidence="7 10" type="synonym">ksgA</name>
    <name evidence="10" type="ORF">PB1_07047</name>
</gene>
<evidence type="ECO:0000256" key="6">
    <source>
        <dbReference type="ARBA" id="ARBA00022884"/>
    </source>
</evidence>
<dbReference type="AlphaFoldDB" id="I3E0S6"/>
<keyword evidence="1 7" id="KW-0963">Cytoplasm</keyword>
<organism evidence="10 11">
    <name type="scientific">Bacillus methanolicus PB1</name>
    <dbReference type="NCBI Taxonomy" id="997296"/>
    <lineage>
        <taxon>Bacteria</taxon>
        <taxon>Bacillati</taxon>
        <taxon>Bacillota</taxon>
        <taxon>Bacilli</taxon>
        <taxon>Bacillales</taxon>
        <taxon>Bacillaceae</taxon>
        <taxon>Bacillus</taxon>
    </lineage>
</organism>
<feature type="binding site" evidence="7 8">
    <location>
        <position position="56"/>
    </location>
    <ligand>
        <name>S-adenosyl-L-methionine</name>
        <dbReference type="ChEBI" id="CHEBI:59789"/>
    </ligand>
</feature>
<dbReference type="InterPro" id="IPR029063">
    <property type="entry name" value="SAM-dependent_MTases_sf"/>
</dbReference>
<feature type="binding site" evidence="7 8">
    <location>
        <position position="29"/>
    </location>
    <ligand>
        <name>S-adenosyl-L-methionine</name>
        <dbReference type="ChEBI" id="CHEBI:59789"/>
    </ligand>
</feature>
<dbReference type="InterPro" id="IPR001737">
    <property type="entry name" value="KsgA/Erm"/>
</dbReference>
<keyword evidence="2 7" id="KW-0698">rRNA processing</keyword>
<evidence type="ECO:0000313" key="11">
    <source>
        <dbReference type="Proteomes" id="UP000010523"/>
    </source>
</evidence>
<evidence type="ECO:0000256" key="4">
    <source>
        <dbReference type="ARBA" id="ARBA00022679"/>
    </source>
</evidence>
<dbReference type="OrthoDB" id="9814755at2"/>